<dbReference type="CDD" id="cd08022">
    <property type="entry name" value="M28_PSMA_like"/>
    <property type="match status" value="1"/>
</dbReference>
<organism evidence="7 8">
    <name type="scientific">Madurella fahalii</name>
    <dbReference type="NCBI Taxonomy" id="1157608"/>
    <lineage>
        <taxon>Eukaryota</taxon>
        <taxon>Fungi</taxon>
        <taxon>Dikarya</taxon>
        <taxon>Ascomycota</taxon>
        <taxon>Pezizomycotina</taxon>
        <taxon>Sordariomycetes</taxon>
        <taxon>Sordariomycetidae</taxon>
        <taxon>Sordariales</taxon>
        <taxon>Sordariales incertae sedis</taxon>
        <taxon>Madurella</taxon>
    </lineage>
</organism>
<dbReference type="InterPro" id="IPR007484">
    <property type="entry name" value="Peptidase_M28"/>
</dbReference>
<sequence>MAPGSDQRYDPVPPIPTYDEAVGVGGSSSDWHSQQSYPHSPVDDDPRGTEAEGQSLLTSRHAFESSTPIQQPPRGRQPRGYRPPTVETDDESDLFSSDDSDSDGETEHVRREMQELEIDDSDVDARNRSTWGKRIGLSLSLPQWRWRWRWKLPRLRRRDGPGTSQAEGSGGENADSGEQAAGQRLALPKLGSTALLILVARILGLLMVLAFLYLLFASNMFSSMARRMGNQVDPEKLRVHVQAHVDPRRIREHLKHFTSYAHLAGTEGDYALMEDTEMLFRKYGLEGVTRDVYSVYLNYPKAGGRAVEILGQDGKPVWSAKLEENDTGGKTAGRQTYIFHGHSKTGIVKGPLVYANYGSREDFQALKDSGIDTHGAIALVRNHGSVSDHGLKVKAAELAGFAGCIIYSDPIDDGFVKGETAPNGRFLPADGVHRGSVSLRNWIVGDVLTPTWGSRDNLPRLKLEQAKGLVKIPSLPLAWRDAQILLQHLKGFGRPVPDQWAGGVPGVEWWTGNGSSPIVRLKNDQDEIEKQPIWNVYGRIPGAEQSEKKVIIGNHRDSFAFGAADPHSGTAVMLEVARILGDLYARGTWQPLRTIEFMSWDGEQYNLIGSTEYVEQNDDDLRRDALAYINLDGAVTGGTFRAAGSPVFRSLLAQTLNRVSDPYFNTTLRDLWDRRRGDIDDPLYDTDSVPFQDIAGTSSLDVYFDGGLYPHRSSYDNFEWMVKNADSDFVYHTLLGQVLGLLVIELSDRPILPFDMTAYADDLSRRVKELDLWVKKQQGGKKLSLNSLTEASNEVAMAVREFNKWERSWEASVVAAHGWEPTGLGKERCEFNSRMAKFESDLLDIAGIPNRTQFKHVVFGPPQWPAPGEGYYHFPAIRDTVLVGNWTLAQETVDKVAGIIKEAAANLAR</sequence>
<evidence type="ECO:0000256" key="1">
    <source>
        <dbReference type="ARBA" id="ARBA00005634"/>
    </source>
</evidence>
<protein>
    <submittedName>
        <fullName evidence="7">Glutamate carboxypeptidase</fullName>
    </submittedName>
</protein>
<feature type="transmembrane region" description="Helical" evidence="3">
    <location>
        <begin position="194"/>
        <end position="216"/>
    </location>
</feature>
<evidence type="ECO:0000259" key="4">
    <source>
        <dbReference type="Pfam" id="PF02225"/>
    </source>
</evidence>
<evidence type="ECO:0000259" key="5">
    <source>
        <dbReference type="Pfam" id="PF04253"/>
    </source>
</evidence>
<evidence type="ECO:0000313" key="7">
    <source>
        <dbReference type="EMBL" id="GAB1319309.1"/>
    </source>
</evidence>
<keyword evidence="7" id="KW-0121">Carboxypeptidase</keyword>
<dbReference type="Pfam" id="PF02225">
    <property type="entry name" value="PA"/>
    <property type="match status" value="1"/>
</dbReference>
<feature type="domain" description="PA" evidence="4">
    <location>
        <begin position="348"/>
        <end position="435"/>
    </location>
</feature>
<dbReference type="PANTHER" id="PTHR10404:SF71">
    <property type="entry name" value="CARBOXYPEPTIDASE TRE2, PUTATIVE (AFU_ORTHOLOGUE AFUA_3G10650)-RELATED"/>
    <property type="match status" value="1"/>
</dbReference>
<comment type="caution">
    <text evidence="7">The sequence shown here is derived from an EMBL/GenBank/DDBJ whole genome shotgun (WGS) entry which is preliminary data.</text>
</comment>
<dbReference type="RefSeq" id="XP_070921039.1">
    <property type="nucleotide sequence ID" value="XM_071064938.1"/>
</dbReference>
<feature type="region of interest" description="Disordered" evidence="2">
    <location>
        <begin position="157"/>
        <end position="180"/>
    </location>
</feature>
<dbReference type="SUPFAM" id="SSF47672">
    <property type="entry name" value="Transferrin receptor-like dimerisation domain"/>
    <property type="match status" value="1"/>
</dbReference>
<dbReference type="EMBL" id="BAAFSV010000005">
    <property type="protein sequence ID" value="GAB1319309.1"/>
    <property type="molecule type" value="Genomic_DNA"/>
</dbReference>
<feature type="compositionally biased region" description="Low complexity" evidence="2">
    <location>
        <begin position="68"/>
        <end position="84"/>
    </location>
</feature>
<dbReference type="PANTHER" id="PTHR10404">
    <property type="entry name" value="N-ACETYLATED-ALPHA-LINKED ACIDIC DIPEPTIDASE"/>
    <property type="match status" value="1"/>
</dbReference>
<proteinExistence type="inferred from homology"/>
<evidence type="ECO:0000256" key="3">
    <source>
        <dbReference type="SAM" id="Phobius"/>
    </source>
</evidence>
<dbReference type="InterPro" id="IPR007365">
    <property type="entry name" value="TFR-like_dimer_dom"/>
</dbReference>
<dbReference type="CDD" id="cd02121">
    <property type="entry name" value="PA_GCPII_like"/>
    <property type="match status" value="1"/>
</dbReference>
<keyword evidence="7" id="KW-0645">Protease</keyword>
<keyword evidence="3" id="KW-0812">Transmembrane</keyword>
<dbReference type="SUPFAM" id="SSF52025">
    <property type="entry name" value="PA domain"/>
    <property type="match status" value="1"/>
</dbReference>
<dbReference type="SUPFAM" id="SSF53187">
    <property type="entry name" value="Zn-dependent exopeptidases"/>
    <property type="match status" value="1"/>
</dbReference>
<dbReference type="Gene3D" id="1.20.930.40">
    <property type="entry name" value="Transferrin receptor-like, dimerisation domain"/>
    <property type="match status" value="1"/>
</dbReference>
<dbReference type="InterPro" id="IPR036757">
    <property type="entry name" value="TFR-like_dimer_dom_sf"/>
</dbReference>
<comment type="similarity">
    <text evidence="1">Belongs to the peptidase M28 family. M28B subfamily.</text>
</comment>
<reference evidence="7 8" key="1">
    <citation type="submission" date="2024-09" db="EMBL/GenBank/DDBJ databases">
        <title>Itraconazole resistance in Madurella fahalii resulting from another homologue of gene encoding cytochrome P450 14-alpha sterol demethylase (CYP51).</title>
        <authorList>
            <person name="Yoshioka I."/>
            <person name="Fahal A.H."/>
            <person name="Kaneko S."/>
            <person name="Yaguchi T."/>
        </authorList>
    </citation>
    <scope>NUCLEOTIDE SEQUENCE [LARGE SCALE GENOMIC DNA]</scope>
    <source>
        <strain evidence="7 8">IFM 68171</strain>
    </source>
</reference>
<dbReference type="Gene3D" id="3.50.30.30">
    <property type="match status" value="1"/>
</dbReference>
<keyword evidence="3" id="KW-0472">Membrane</keyword>
<dbReference type="InterPro" id="IPR039373">
    <property type="entry name" value="Peptidase_M28B"/>
</dbReference>
<keyword evidence="7" id="KW-0378">Hydrolase</keyword>
<feature type="compositionally biased region" description="Acidic residues" evidence="2">
    <location>
        <begin position="87"/>
        <end position="104"/>
    </location>
</feature>
<dbReference type="InterPro" id="IPR003137">
    <property type="entry name" value="PA_domain"/>
</dbReference>
<dbReference type="Pfam" id="PF04389">
    <property type="entry name" value="Peptidase_M28"/>
    <property type="match status" value="1"/>
</dbReference>
<keyword evidence="3" id="KW-1133">Transmembrane helix</keyword>
<dbReference type="GeneID" id="98180261"/>
<name>A0ABQ0GNG6_9PEZI</name>
<feature type="region of interest" description="Disordered" evidence="2">
    <location>
        <begin position="1"/>
        <end position="121"/>
    </location>
</feature>
<dbReference type="Gene3D" id="3.40.630.10">
    <property type="entry name" value="Zn peptidases"/>
    <property type="match status" value="1"/>
</dbReference>
<evidence type="ECO:0000256" key="2">
    <source>
        <dbReference type="SAM" id="MobiDB-lite"/>
    </source>
</evidence>
<accession>A0ABQ0GNG6</accession>
<keyword evidence="8" id="KW-1185">Reference proteome</keyword>
<dbReference type="Pfam" id="PF04253">
    <property type="entry name" value="TFR_dimer"/>
    <property type="match status" value="1"/>
</dbReference>
<evidence type="ECO:0000259" key="6">
    <source>
        <dbReference type="Pfam" id="PF04389"/>
    </source>
</evidence>
<dbReference type="GO" id="GO:0004180">
    <property type="term" value="F:carboxypeptidase activity"/>
    <property type="evidence" value="ECO:0007669"/>
    <property type="project" value="UniProtKB-KW"/>
</dbReference>
<dbReference type="InterPro" id="IPR046450">
    <property type="entry name" value="PA_dom_sf"/>
</dbReference>
<feature type="domain" description="Transferrin receptor-like dimerisation" evidence="5">
    <location>
        <begin position="783"/>
        <end position="907"/>
    </location>
</feature>
<evidence type="ECO:0000313" key="8">
    <source>
        <dbReference type="Proteomes" id="UP001628179"/>
    </source>
</evidence>
<feature type="compositionally biased region" description="Basic and acidic residues" evidence="2">
    <location>
        <begin position="41"/>
        <end position="50"/>
    </location>
</feature>
<gene>
    <name evidence="7" type="ORF">MFIFM68171_09519</name>
</gene>
<feature type="domain" description="Peptidase M28" evidence="6">
    <location>
        <begin position="535"/>
        <end position="732"/>
    </location>
</feature>
<feature type="compositionally biased region" description="Polar residues" evidence="2">
    <location>
        <begin position="27"/>
        <end position="38"/>
    </location>
</feature>
<feature type="compositionally biased region" description="Basic and acidic residues" evidence="2">
    <location>
        <begin position="105"/>
        <end position="114"/>
    </location>
</feature>
<dbReference type="Proteomes" id="UP001628179">
    <property type="component" value="Unassembled WGS sequence"/>
</dbReference>